<evidence type="ECO:0000313" key="2">
    <source>
        <dbReference type="EMBL" id="KAJ7762029.1"/>
    </source>
</evidence>
<keyword evidence="3" id="KW-1185">Reference proteome</keyword>
<gene>
    <name evidence="2" type="ORF">DFH07DRAFT_417649</name>
</gene>
<dbReference type="SUPFAM" id="SSF81296">
    <property type="entry name" value="E set domains"/>
    <property type="match status" value="1"/>
</dbReference>
<comment type="caution">
    <text evidence="2">The sequence shown here is derived from an EMBL/GenBank/DDBJ whole genome shotgun (WGS) entry which is preliminary data.</text>
</comment>
<protein>
    <recommendedName>
        <fullName evidence="1">Arrestin-like N-terminal domain-containing protein</fullName>
    </recommendedName>
</protein>
<dbReference type="AlphaFoldDB" id="A0AAD7JG59"/>
<dbReference type="InterPro" id="IPR014756">
    <property type="entry name" value="Ig_E-set"/>
</dbReference>
<dbReference type="Proteomes" id="UP001215280">
    <property type="component" value="Unassembled WGS sequence"/>
</dbReference>
<reference evidence="2" key="1">
    <citation type="submission" date="2023-03" db="EMBL/GenBank/DDBJ databases">
        <title>Massive genome expansion in bonnet fungi (Mycena s.s.) driven by repeated elements and novel gene families across ecological guilds.</title>
        <authorList>
            <consortium name="Lawrence Berkeley National Laboratory"/>
            <person name="Harder C.B."/>
            <person name="Miyauchi S."/>
            <person name="Viragh M."/>
            <person name="Kuo A."/>
            <person name="Thoen E."/>
            <person name="Andreopoulos B."/>
            <person name="Lu D."/>
            <person name="Skrede I."/>
            <person name="Drula E."/>
            <person name="Henrissat B."/>
            <person name="Morin E."/>
            <person name="Kohler A."/>
            <person name="Barry K."/>
            <person name="LaButti K."/>
            <person name="Morin E."/>
            <person name="Salamov A."/>
            <person name="Lipzen A."/>
            <person name="Mereny Z."/>
            <person name="Hegedus B."/>
            <person name="Baldrian P."/>
            <person name="Stursova M."/>
            <person name="Weitz H."/>
            <person name="Taylor A."/>
            <person name="Grigoriev I.V."/>
            <person name="Nagy L.G."/>
            <person name="Martin F."/>
            <person name="Kauserud H."/>
        </authorList>
    </citation>
    <scope>NUCLEOTIDE SEQUENCE</scope>
    <source>
        <strain evidence="2">CBHHK188m</strain>
    </source>
</reference>
<dbReference type="Pfam" id="PF00339">
    <property type="entry name" value="Arrestin_N"/>
    <property type="match status" value="1"/>
</dbReference>
<dbReference type="InterPro" id="IPR014752">
    <property type="entry name" value="Arrestin-like_C"/>
</dbReference>
<feature type="domain" description="Arrestin-like N-terminal" evidence="1">
    <location>
        <begin position="69"/>
        <end position="170"/>
    </location>
</feature>
<dbReference type="InterPro" id="IPR011021">
    <property type="entry name" value="Arrestin-like_N"/>
</dbReference>
<evidence type="ECO:0000313" key="3">
    <source>
        <dbReference type="Proteomes" id="UP001215280"/>
    </source>
</evidence>
<evidence type="ECO:0000259" key="1">
    <source>
        <dbReference type="Pfam" id="PF00339"/>
    </source>
</evidence>
<dbReference type="EMBL" id="JARJLG010000044">
    <property type="protein sequence ID" value="KAJ7762029.1"/>
    <property type="molecule type" value="Genomic_DNA"/>
</dbReference>
<sequence length="446" mass="49279">MSFPPVYGGTFSVAPSVTSLPAYTAQARPSTAGAVRELTEHVFEIKDKKKKAWATLKLASSARSSSSLPTFLEGDKITGSVTLDLSSSEKILGVSILIRGQIITGPQEQDRLCFLDTTTPLWLKGMPNPRESNPAAWNGKLSGDYHWPFSITLPKEVTLPDPTGKHGQLQTYHLPQTFLERTTRASLYYELFVHIARSTFRVDNKLQTMFVYVPALRPQPPSRLRQLAYRQNGPIPCPDVDPEGWHTLPTGLIKGTVFDTRRVTIRATLSLAKPLSYTRGSVIPCSLTYSCSDSQAMGLLCTPASTNVSLHRQITYAQAPATSDHAHAAYQLASRYITTDAVLEISRAVWWPVDEGRGRRFDGEIHLPKSLKPSTTVSHFNLSYAVVLLPFKVAGFVPEETTPVSKQAVQIATMFPKGPKPRVYSPPSYEYEIGDNMFIPPARGFI</sequence>
<organism evidence="2 3">
    <name type="scientific">Mycena maculata</name>
    <dbReference type="NCBI Taxonomy" id="230809"/>
    <lineage>
        <taxon>Eukaryota</taxon>
        <taxon>Fungi</taxon>
        <taxon>Dikarya</taxon>
        <taxon>Basidiomycota</taxon>
        <taxon>Agaricomycotina</taxon>
        <taxon>Agaricomycetes</taxon>
        <taxon>Agaricomycetidae</taxon>
        <taxon>Agaricales</taxon>
        <taxon>Marasmiineae</taxon>
        <taxon>Mycenaceae</taxon>
        <taxon>Mycena</taxon>
    </lineage>
</organism>
<name>A0AAD7JG59_9AGAR</name>
<dbReference type="Gene3D" id="2.60.40.640">
    <property type="match status" value="1"/>
</dbReference>
<proteinExistence type="predicted"/>
<accession>A0AAD7JG59</accession>